<dbReference type="Proteomes" id="UP001319867">
    <property type="component" value="Chromosome"/>
</dbReference>
<dbReference type="RefSeq" id="WP_229317117.1">
    <property type="nucleotide sequence ID" value="NZ_AP025184.1"/>
</dbReference>
<dbReference type="InterPro" id="IPR046232">
    <property type="entry name" value="DUF6265"/>
</dbReference>
<name>A0ABM7V8I9_9FLAO</name>
<proteinExistence type="predicted"/>
<accession>A0ABM7V8I9</accession>
<dbReference type="EMBL" id="AP025184">
    <property type="protein sequence ID" value="BDB55659.1"/>
    <property type="molecule type" value="Genomic_DNA"/>
</dbReference>
<gene>
    <name evidence="2" type="ORF">GENT5_19640</name>
</gene>
<organism evidence="2 3">
    <name type="scientific">Flavobacterium ammoniigenes</name>
    <dbReference type="NCBI Taxonomy" id="1751095"/>
    <lineage>
        <taxon>Bacteria</taxon>
        <taxon>Pseudomonadati</taxon>
        <taxon>Bacteroidota</taxon>
        <taxon>Flavobacteriia</taxon>
        <taxon>Flavobacteriales</taxon>
        <taxon>Flavobacteriaceae</taxon>
        <taxon>Flavobacterium</taxon>
    </lineage>
</organism>
<feature type="domain" description="DUF6265" evidence="1">
    <location>
        <begin position="30"/>
        <end position="139"/>
    </location>
</feature>
<evidence type="ECO:0000313" key="2">
    <source>
        <dbReference type="EMBL" id="BDB55659.1"/>
    </source>
</evidence>
<dbReference type="Pfam" id="PF19780">
    <property type="entry name" value="DUF6265"/>
    <property type="match status" value="1"/>
</dbReference>
<evidence type="ECO:0000313" key="3">
    <source>
        <dbReference type="Proteomes" id="UP001319867"/>
    </source>
</evidence>
<sequence length="157" mass="18046">MRLLFLFLTISSFLFSCTNSHKNEKIKTSEWLVGAWKNQSKEGIVTETWSKLNDSTLAASSFFIKEKDTLHFENIALTEKDGELVYETTIQGQNNDKPILFPLILETENELVFENLHNDYPQKISYQSKSKSAITISISGKQSKKIISEQFKMTKIK</sequence>
<reference evidence="2 3" key="2">
    <citation type="journal article" date="2022" name="Microorganisms">
        <title>Complete Genome Sequences of Two Flavobacterium ammonificans Strains and a Flavobacterium ammoniigenes Strain of Ammonifying Bacterioplankton Isolated from Surface River Water.</title>
        <authorList>
            <person name="Suda W."/>
            <person name="Ogata Y."/>
            <person name="Shindo C."/>
            <person name="Watanabe K."/>
        </authorList>
    </citation>
    <scope>NUCLEOTIDE SEQUENCE [LARGE SCALE GENOMIC DNA]</scope>
    <source>
        <strain evidence="2 3">GENT5</strain>
    </source>
</reference>
<keyword evidence="3" id="KW-1185">Reference proteome</keyword>
<dbReference type="PROSITE" id="PS51257">
    <property type="entry name" value="PROKAR_LIPOPROTEIN"/>
    <property type="match status" value="1"/>
</dbReference>
<protein>
    <recommendedName>
        <fullName evidence="1">DUF6265 domain-containing protein</fullName>
    </recommendedName>
</protein>
<evidence type="ECO:0000259" key="1">
    <source>
        <dbReference type="Pfam" id="PF19780"/>
    </source>
</evidence>
<reference evidence="2 3" key="1">
    <citation type="journal article" date="2022" name="Int. J. Syst. Evol. Microbiol.">
        <title>Flavobacterium ammonificans sp. nov. and Flavobacterium ammoniigenes sp. nov., ammonifying bacteria isolated from surface river water.</title>
        <authorList>
            <person name="Watanabe K."/>
            <person name="Kitamura T."/>
            <person name="Ogata Y."/>
            <person name="Shindo C."/>
            <person name="Suda W."/>
        </authorList>
    </citation>
    <scope>NUCLEOTIDE SEQUENCE [LARGE SCALE GENOMIC DNA]</scope>
    <source>
        <strain evidence="2 3">GENT5</strain>
    </source>
</reference>